<accession>A0A4Z0R1L8</accession>
<dbReference type="NCBIfam" id="TIGR01641">
    <property type="entry name" value="phageSPP1_gp7"/>
    <property type="match status" value="1"/>
</dbReference>
<evidence type="ECO:0000313" key="2">
    <source>
        <dbReference type="EMBL" id="TGE35887.1"/>
    </source>
</evidence>
<sequence length="276" mass="31368">MDNNQWEPKRRIEHQLQRSLSKVGESMLESIEGLTDPFEITTVIRSWLKNMVFHHYAEKTAESLVTTLLKTSATTWRMAARENSNGRVIYDALRKELQGPVGSSVAFQINRNAEIIKSMPLDIARQVTNYISDEAINGRRSEDIADDIRAKFPSITRNKAALIARSEVSKTSTALTRSRSESINIPAYTWRTSEDGRVRKSHRHMDGVIVFWSDPPAPEALISVKSTLGKYHAGEAPNCRCYPEPVVNLDYIKWPVKVYRGGSITMMTRIQFERIA</sequence>
<dbReference type="Pfam" id="PF04233">
    <property type="entry name" value="Phage_Mu_F"/>
    <property type="match status" value="1"/>
</dbReference>
<name>A0A4Z0R1L8_9FIRM</name>
<keyword evidence="3" id="KW-1185">Reference proteome</keyword>
<dbReference type="EMBL" id="SPQQ01000010">
    <property type="protein sequence ID" value="TGE35887.1"/>
    <property type="molecule type" value="Genomic_DNA"/>
</dbReference>
<comment type="caution">
    <text evidence="2">The sequence shown here is derived from an EMBL/GenBank/DDBJ whole genome shotgun (WGS) entry which is preliminary data.</text>
</comment>
<dbReference type="InterPro" id="IPR006528">
    <property type="entry name" value="Phage_head_morphogenesis_dom"/>
</dbReference>
<protein>
    <submittedName>
        <fullName evidence="2">Phage head morphogenesis protein</fullName>
    </submittedName>
</protein>
<dbReference type="RefSeq" id="WP_135550852.1">
    <property type="nucleotide sequence ID" value="NZ_SPQQ01000010.1"/>
</dbReference>
<organism evidence="2 3">
    <name type="scientific">Desulfosporosinus fructosivorans</name>
    <dbReference type="NCBI Taxonomy" id="2018669"/>
    <lineage>
        <taxon>Bacteria</taxon>
        <taxon>Bacillati</taxon>
        <taxon>Bacillota</taxon>
        <taxon>Clostridia</taxon>
        <taxon>Eubacteriales</taxon>
        <taxon>Desulfitobacteriaceae</taxon>
        <taxon>Desulfosporosinus</taxon>
    </lineage>
</organism>
<reference evidence="2 3" key="1">
    <citation type="submission" date="2019-03" db="EMBL/GenBank/DDBJ databases">
        <title>Draft Genome Sequence of Desulfosporosinus fructosivorans Strain 63.6F, Isolated from Marine Sediment in the Baltic Sea.</title>
        <authorList>
            <person name="Hausmann B."/>
            <person name="Vandieken V."/>
            <person name="Pjevac P."/>
            <person name="Schreck K."/>
            <person name="Herbold C.W."/>
            <person name="Loy A."/>
        </authorList>
    </citation>
    <scope>NUCLEOTIDE SEQUENCE [LARGE SCALE GENOMIC DNA]</scope>
    <source>
        <strain evidence="2 3">63.6F</strain>
    </source>
</reference>
<proteinExistence type="predicted"/>
<gene>
    <name evidence="2" type="ORF">E4K67_22485</name>
</gene>
<dbReference type="AlphaFoldDB" id="A0A4Z0R1L8"/>
<dbReference type="OrthoDB" id="9151105at2"/>
<evidence type="ECO:0000259" key="1">
    <source>
        <dbReference type="Pfam" id="PF04233"/>
    </source>
</evidence>
<evidence type="ECO:0000313" key="3">
    <source>
        <dbReference type="Proteomes" id="UP000298460"/>
    </source>
</evidence>
<feature type="domain" description="Phage head morphogenesis" evidence="1">
    <location>
        <begin position="127"/>
        <end position="241"/>
    </location>
</feature>
<dbReference type="Proteomes" id="UP000298460">
    <property type="component" value="Unassembled WGS sequence"/>
</dbReference>